<dbReference type="InterPro" id="IPR013785">
    <property type="entry name" value="Aldolase_TIM"/>
</dbReference>
<comment type="subcellular location">
    <subcellularLocation>
        <location evidence="12">Cytoplasm</location>
    </subcellularLocation>
</comment>
<dbReference type="NCBIfam" id="TIGR00674">
    <property type="entry name" value="dapA"/>
    <property type="match status" value="1"/>
</dbReference>
<dbReference type="OrthoDB" id="9782828at2"/>
<dbReference type="PANTHER" id="PTHR12128:SF66">
    <property type="entry name" value="4-HYDROXY-2-OXOGLUTARATE ALDOLASE, MITOCHONDRIAL"/>
    <property type="match status" value="1"/>
</dbReference>
<evidence type="ECO:0000256" key="14">
    <source>
        <dbReference type="PIRSR" id="PIRSR001365-1"/>
    </source>
</evidence>
<dbReference type="PROSITE" id="PS00666">
    <property type="entry name" value="DHDPS_2"/>
    <property type="match status" value="1"/>
</dbReference>
<evidence type="ECO:0000313" key="16">
    <source>
        <dbReference type="EMBL" id="PRZ43604.1"/>
    </source>
</evidence>
<comment type="catalytic activity">
    <reaction evidence="11 12">
        <text>L-aspartate 4-semialdehyde + pyruvate = (2S,4S)-4-hydroxy-2,3,4,5-tetrahydrodipicolinate + H2O + H(+)</text>
        <dbReference type="Rhea" id="RHEA:34171"/>
        <dbReference type="ChEBI" id="CHEBI:15361"/>
        <dbReference type="ChEBI" id="CHEBI:15377"/>
        <dbReference type="ChEBI" id="CHEBI:15378"/>
        <dbReference type="ChEBI" id="CHEBI:67139"/>
        <dbReference type="ChEBI" id="CHEBI:537519"/>
        <dbReference type="EC" id="4.3.3.7"/>
    </reaction>
</comment>
<keyword evidence="5 12" id="KW-0963">Cytoplasm</keyword>
<dbReference type="InterPro" id="IPR020625">
    <property type="entry name" value="Schiff_base-form_aldolases_AS"/>
</dbReference>
<gene>
    <name evidence="12" type="primary">dapA</name>
    <name evidence="16" type="ORF">CLV47_102295</name>
</gene>
<evidence type="ECO:0000256" key="9">
    <source>
        <dbReference type="ARBA" id="ARBA00023239"/>
    </source>
</evidence>
<evidence type="ECO:0000256" key="15">
    <source>
        <dbReference type="PIRSR" id="PIRSR001365-2"/>
    </source>
</evidence>
<dbReference type="GO" id="GO:0009089">
    <property type="term" value="P:lysine biosynthetic process via diaminopimelate"/>
    <property type="evidence" value="ECO:0007669"/>
    <property type="project" value="UniProtKB-UniRule"/>
</dbReference>
<dbReference type="EMBL" id="PVUE01000002">
    <property type="protein sequence ID" value="PRZ43604.1"/>
    <property type="molecule type" value="Genomic_DNA"/>
</dbReference>
<feature type="binding site" evidence="12 15">
    <location>
        <position position="208"/>
    </location>
    <ligand>
        <name>pyruvate</name>
        <dbReference type="ChEBI" id="CHEBI:15361"/>
    </ligand>
</feature>
<evidence type="ECO:0000256" key="3">
    <source>
        <dbReference type="ARBA" id="ARBA00007592"/>
    </source>
</evidence>
<sequence>MSTPTKAPIGRVLTAMVTPFTTDGAIDFASAERLAVQLVADGNDGLCISGTTGEAPTTNEREKVDLLKAVRSAVGEKVTLLAGVGGNETAHVIQSAKDAESAGADAVLAVTPYYNKPPQSGVHAHFIAVADAIGLPVVLYDIPARTGTPIETATLQRLAEHERIVAVKDAKADLFAGAEVMATTDLAYYSGDDALSLPWLAVGAVGVISVVGHGFAGDYRDMIAAVDRGDLQTAREINNRLIPAVEAIMSKQSQGAIRSKALCHARGLIDSPMTRLPLLPASAAETEEMMSILKPCGLTADHAASSIGRTA</sequence>
<dbReference type="InterPro" id="IPR002220">
    <property type="entry name" value="DapA-like"/>
</dbReference>
<dbReference type="Pfam" id="PF00701">
    <property type="entry name" value="DHDPS"/>
    <property type="match status" value="1"/>
</dbReference>
<feature type="binding site" evidence="12 15">
    <location>
        <position position="52"/>
    </location>
    <ligand>
        <name>pyruvate</name>
        <dbReference type="ChEBI" id="CHEBI:15361"/>
    </ligand>
</feature>
<dbReference type="HAMAP" id="MF_00418">
    <property type="entry name" value="DapA"/>
    <property type="match status" value="1"/>
</dbReference>
<evidence type="ECO:0000256" key="6">
    <source>
        <dbReference type="ARBA" id="ARBA00022605"/>
    </source>
</evidence>
<keyword evidence="6 12" id="KW-0028">Amino-acid biosynthesis</keyword>
<evidence type="ECO:0000256" key="10">
    <source>
        <dbReference type="ARBA" id="ARBA00023270"/>
    </source>
</evidence>
<evidence type="ECO:0000256" key="7">
    <source>
        <dbReference type="ARBA" id="ARBA00022915"/>
    </source>
</evidence>
<dbReference type="InterPro" id="IPR005263">
    <property type="entry name" value="DapA"/>
</dbReference>
<comment type="caution">
    <text evidence="12">Was originally thought to be a dihydrodipicolinate synthase (DHDPS), catalyzing the condensation of (S)-aspartate-beta-semialdehyde [(S)-ASA] and pyruvate to dihydrodipicolinate (DHDP). However, it was shown in E.coli that the product of the enzymatic reaction is not dihydrodipicolinate but in fact (4S)-4-hydroxy-2,3,4,5-tetrahydro-(2S)-dipicolinic acid (HTPA), and that the consecutive dehydration reaction leading to DHDP is not spontaneous but catalyzed by DapB.</text>
</comment>
<evidence type="ECO:0000313" key="17">
    <source>
        <dbReference type="Proteomes" id="UP000237752"/>
    </source>
</evidence>
<protein>
    <recommendedName>
        <fullName evidence="4 12">4-hydroxy-tetrahydrodipicolinate synthase</fullName>
        <shortName evidence="12">HTPA synthase</shortName>
        <ecNumber evidence="4 12">4.3.3.7</ecNumber>
    </recommendedName>
</protein>
<feature type="active site" description="Proton donor/acceptor" evidence="12 14">
    <location>
        <position position="140"/>
    </location>
</feature>
<evidence type="ECO:0000256" key="13">
    <source>
        <dbReference type="PIRNR" id="PIRNR001365"/>
    </source>
</evidence>
<feature type="site" description="Part of a proton relay during catalysis" evidence="12">
    <location>
        <position position="51"/>
    </location>
</feature>
<keyword evidence="8 12" id="KW-0457">Lysine biosynthesis</keyword>
<dbReference type="SUPFAM" id="SSF51569">
    <property type="entry name" value="Aldolase"/>
    <property type="match status" value="1"/>
</dbReference>
<evidence type="ECO:0000256" key="5">
    <source>
        <dbReference type="ARBA" id="ARBA00022490"/>
    </source>
</evidence>
<dbReference type="SMART" id="SM01130">
    <property type="entry name" value="DHDPS"/>
    <property type="match status" value="1"/>
</dbReference>
<comment type="similarity">
    <text evidence="3 12 13">Belongs to the DapA family.</text>
</comment>
<keyword evidence="17" id="KW-1185">Reference proteome</keyword>
<keyword evidence="7 12" id="KW-0220">Diaminopimelate biosynthesis</keyword>
<evidence type="ECO:0000256" key="2">
    <source>
        <dbReference type="ARBA" id="ARBA00005120"/>
    </source>
</evidence>
<organism evidence="16 17">
    <name type="scientific">Antricoccus suffuscus</name>
    <dbReference type="NCBI Taxonomy" id="1629062"/>
    <lineage>
        <taxon>Bacteria</taxon>
        <taxon>Bacillati</taxon>
        <taxon>Actinomycetota</taxon>
        <taxon>Actinomycetes</taxon>
        <taxon>Geodermatophilales</taxon>
        <taxon>Antricoccaceae</taxon>
        <taxon>Antricoccus</taxon>
    </lineage>
</organism>
<dbReference type="GO" id="GO:0019877">
    <property type="term" value="P:diaminopimelate biosynthetic process"/>
    <property type="evidence" value="ECO:0007669"/>
    <property type="project" value="UniProtKB-UniRule"/>
</dbReference>
<evidence type="ECO:0000256" key="12">
    <source>
        <dbReference type="HAMAP-Rule" id="MF_00418"/>
    </source>
</evidence>
<comment type="function">
    <text evidence="1 12">Catalyzes the condensation of (S)-aspartate-beta-semialdehyde [(S)-ASA] and pyruvate to 4-hydroxy-tetrahydrodipicolinate (HTPA).</text>
</comment>
<dbReference type="RefSeq" id="WP_106347749.1">
    <property type="nucleotide sequence ID" value="NZ_PVUE01000002.1"/>
</dbReference>
<dbReference type="PANTHER" id="PTHR12128">
    <property type="entry name" value="DIHYDRODIPICOLINATE SYNTHASE"/>
    <property type="match status" value="1"/>
</dbReference>
<accession>A0A2T1A4X3</accession>
<dbReference type="EC" id="4.3.3.7" evidence="4 12"/>
<name>A0A2T1A4X3_9ACTN</name>
<evidence type="ECO:0000256" key="8">
    <source>
        <dbReference type="ARBA" id="ARBA00023154"/>
    </source>
</evidence>
<dbReference type="PRINTS" id="PR00146">
    <property type="entry name" value="DHPICSNTHASE"/>
</dbReference>
<dbReference type="CDD" id="cd00950">
    <property type="entry name" value="DHDPS"/>
    <property type="match status" value="1"/>
</dbReference>
<dbReference type="Gene3D" id="3.20.20.70">
    <property type="entry name" value="Aldolase class I"/>
    <property type="match status" value="1"/>
</dbReference>
<evidence type="ECO:0000256" key="4">
    <source>
        <dbReference type="ARBA" id="ARBA00012086"/>
    </source>
</evidence>
<evidence type="ECO:0000256" key="11">
    <source>
        <dbReference type="ARBA" id="ARBA00047836"/>
    </source>
</evidence>
<dbReference type="GO" id="GO:0005829">
    <property type="term" value="C:cytosol"/>
    <property type="evidence" value="ECO:0007669"/>
    <property type="project" value="TreeGrafter"/>
</dbReference>
<feature type="active site" description="Schiff-base intermediate with substrate" evidence="12 14">
    <location>
        <position position="168"/>
    </location>
</feature>
<comment type="subunit">
    <text evidence="12">Homotetramer; dimer of dimers.</text>
</comment>
<proteinExistence type="inferred from homology"/>
<evidence type="ECO:0000256" key="1">
    <source>
        <dbReference type="ARBA" id="ARBA00003294"/>
    </source>
</evidence>
<keyword evidence="9 12" id="KW-0456">Lyase</keyword>
<feature type="site" description="Part of a proton relay during catalysis" evidence="12">
    <location>
        <position position="114"/>
    </location>
</feature>
<reference evidence="16 17" key="1">
    <citation type="submission" date="2018-03" db="EMBL/GenBank/DDBJ databases">
        <title>Genomic Encyclopedia of Archaeal and Bacterial Type Strains, Phase II (KMG-II): from individual species to whole genera.</title>
        <authorList>
            <person name="Goeker M."/>
        </authorList>
    </citation>
    <scope>NUCLEOTIDE SEQUENCE [LARGE SCALE GENOMIC DNA]</scope>
    <source>
        <strain evidence="16 17">DSM 100065</strain>
    </source>
</reference>
<dbReference type="Proteomes" id="UP000237752">
    <property type="component" value="Unassembled WGS sequence"/>
</dbReference>
<dbReference type="PIRSF" id="PIRSF001365">
    <property type="entry name" value="DHDPS"/>
    <property type="match status" value="1"/>
</dbReference>
<dbReference type="UniPathway" id="UPA00034">
    <property type="reaction ID" value="UER00017"/>
</dbReference>
<comment type="pathway">
    <text evidence="2 12">Amino-acid biosynthesis; L-lysine biosynthesis via DAP pathway; (S)-tetrahydrodipicolinate from L-aspartate: step 3/4.</text>
</comment>
<keyword evidence="10 12" id="KW-0704">Schiff base</keyword>
<dbReference type="AlphaFoldDB" id="A0A2T1A4X3"/>
<comment type="caution">
    <text evidence="16">The sequence shown here is derived from an EMBL/GenBank/DDBJ whole genome shotgun (WGS) entry which is preliminary data.</text>
</comment>
<dbReference type="GO" id="GO:0008840">
    <property type="term" value="F:4-hydroxy-tetrahydrodipicolinate synthase activity"/>
    <property type="evidence" value="ECO:0007669"/>
    <property type="project" value="UniProtKB-UniRule"/>
</dbReference>